<comment type="subcellular location">
    <subcellularLocation>
        <location evidence="1">Target cell membrane</location>
    </subcellularLocation>
</comment>
<dbReference type="SMART" id="SM00248">
    <property type="entry name" value="ANK"/>
    <property type="match status" value="6"/>
</dbReference>
<dbReference type="GO" id="GO:0044231">
    <property type="term" value="C:host cell presynaptic membrane"/>
    <property type="evidence" value="ECO:0007669"/>
    <property type="project" value="UniProtKB-KW"/>
</dbReference>
<evidence type="ECO:0000256" key="4">
    <source>
        <dbReference type="ARBA" id="ARBA00022737"/>
    </source>
</evidence>
<keyword evidence="5" id="KW-0638">Presynaptic neurotoxin</keyword>
<dbReference type="AlphaFoldDB" id="A0A443S4W8"/>
<evidence type="ECO:0000313" key="13">
    <source>
        <dbReference type="EMBL" id="RWS22521.1"/>
    </source>
</evidence>
<dbReference type="GO" id="GO:0044218">
    <property type="term" value="C:other organism cell membrane"/>
    <property type="evidence" value="ECO:0007669"/>
    <property type="project" value="UniProtKB-KW"/>
</dbReference>
<dbReference type="SUPFAM" id="SSF48403">
    <property type="entry name" value="Ankyrin repeat"/>
    <property type="match status" value="1"/>
</dbReference>
<reference evidence="13 14" key="1">
    <citation type="journal article" date="2018" name="Gigascience">
        <title>Genomes of trombidid mites reveal novel predicted allergens and laterally-transferred genes associated with secondary metabolism.</title>
        <authorList>
            <person name="Dong X."/>
            <person name="Chaisiri K."/>
            <person name="Xia D."/>
            <person name="Armstrong S.D."/>
            <person name="Fang Y."/>
            <person name="Donnelly M.J."/>
            <person name="Kadowaki T."/>
            <person name="McGarry J.W."/>
            <person name="Darby A.C."/>
            <person name="Makepeace B.L."/>
        </authorList>
    </citation>
    <scope>NUCLEOTIDE SEQUENCE [LARGE SCALE GENOMIC DNA]</scope>
    <source>
        <strain evidence="13">UoL-UT</strain>
    </source>
</reference>
<keyword evidence="2" id="KW-0268">Exocytosis</keyword>
<protein>
    <recommendedName>
        <fullName evidence="11">Alpha-latrotoxin</fullName>
    </recommendedName>
</protein>
<comment type="caution">
    <text evidence="13">The sequence shown here is derived from an EMBL/GenBank/DDBJ whole genome shotgun (WGS) entry which is preliminary data.</text>
</comment>
<dbReference type="PRINTS" id="PR01415">
    <property type="entry name" value="ANKYRIN"/>
</dbReference>
<feature type="repeat" description="ANK" evidence="12">
    <location>
        <begin position="37"/>
        <end position="69"/>
    </location>
</feature>
<dbReference type="Proteomes" id="UP000288716">
    <property type="component" value="Unassembled WGS sequence"/>
</dbReference>
<dbReference type="PANTHER" id="PTHR24198:SF165">
    <property type="entry name" value="ANKYRIN REPEAT-CONTAINING PROTEIN-RELATED"/>
    <property type="match status" value="1"/>
</dbReference>
<name>A0A443S4W8_9ACAR</name>
<accession>A0A443S4W8</accession>
<organism evidence="13 14">
    <name type="scientific">Leptotrombidium deliense</name>
    <dbReference type="NCBI Taxonomy" id="299467"/>
    <lineage>
        <taxon>Eukaryota</taxon>
        <taxon>Metazoa</taxon>
        <taxon>Ecdysozoa</taxon>
        <taxon>Arthropoda</taxon>
        <taxon>Chelicerata</taxon>
        <taxon>Arachnida</taxon>
        <taxon>Acari</taxon>
        <taxon>Acariformes</taxon>
        <taxon>Trombidiformes</taxon>
        <taxon>Prostigmata</taxon>
        <taxon>Anystina</taxon>
        <taxon>Parasitengona</taxon>
        <taxon>Trombiculoidea</taxon>
        <taxon>Trombiculidae</taxon>
        <taxon>Leptotrombidium</taxon>
    </lineage>
</organism>
<proteinExistence type="inferred from homology"/>
<evidence type="ECO:0000256" key="8">
    <source>
        <dbReference type="ARBA" id="ARBA00023298"/>
    </source>
</evidence>
<evidence type="ECO:0000256" key="3">
    <source>
        <dbReference type="ARBA" id="ARBA00022537"/>
    </source>
</evidence>
<gene>
    <name evidence="13" type="ORF">B4U80_13542</name>
</gene>
<sequence length="385" mass="43662">MNEKEAYLHHLVVTGKNDSIEDLLENNDVEINAKDEKGNSVLHKAAKEGNEELLAILLDNGADINAVNYKLNSALHVAIKNVAVDCVEFLLKENIQVNRRNEGDETELLVALSLFESEKDKIIGMLINCENIDLKIVFLGGRNYLHHACEKGNVLLAEKLITEYPALHKKDNQNDYPIHFAAYEGHRAIVNLMFENIPNLNINICGSWNWPLLFGANWKTQLSTIELLVSKGANCNLKLNDGNTCFTLALGSYITCCLIYPYRFCPLRSKVDICNEIKTIYNDLSNGFRKQCVHLALAIYLIKYGNADIYVQDNSGVFALTRIKVVDKTAYDRLILDFETKRERNNFQQPLSDMHTKVTVKSEALPSETHTLLKNRAQKRKMDDC</sequence>
<dbReference type="PROSITE" id="PS50088">
    <property type="entry name" value="ANK_REPEAT"/>
    <property type="match status" value="2"/>
</dbReference>
<comment type="subunit">
    <text evidence="10">Homotetramer in membranes.</text>
</comment>
<feature type="repeat" description="ANK" evidence="12">
    <location>
        <begin position="70"/>
        <end position="102"/>
    </location>
</feature>
<evidence type="ECO:0000256" key="9">
    <source>
        <dbReference type="ARBA" id="ARBA00049657"/>
    </source>
</evidence>
<keyword evidence="7" id="KW-0472">Membrane</keyword>
<dbReference type="GO" id="GO:0006887">
    <property type="term" value="P:exocytosis"/>
    <property type="evidence" value="ECO:0007669"/>
    <property type="project" value="UniProtKB-KW"/>
</dbReference>
<evidence type="ECO:0000256" key="11">
    <source>
        <dbReference type="ARBA" id="ARBA00049811"/>
    </source>
</evidence>
<evidence type="ECO:0000256" key="6">
    <source>
        <dbReference type="ARBA" id="ARBA00023043"/>
    </source>
</evidence>
<keyword evidence="14" id="KW-1185">Reference proteome</keyword>
<evidence type="ECO:0000256" key="7">
    <source>
        <dbReference type="ARBA" id="ARBA00023136"/>
    </source>
</evidence>
<keyword evidence="4" id="KW-0677">Repeat</keyword>
<evidence type="ECO:0000256" key="2">
    <source>
        <dbReference type="ARBA" id="ARBA00022483"/>
    </source>
</evidence>
<evidence type="ECO:0000256" key="1">
    <source>
        <dbReference type="ARBA" id="ARBA00004175"/>
    </source>
</evidence>
<dbReference type="STRING" id="299467.A0A443S4W8"/>
<dbReference type="Pfam" id="PF12796">
    <property type="entry name" value="Ank_2"/>
    <property type="match status" value="2"/>
</dbReference>
<dbReference type="Gene3D" id="1.25.40.20">
    <property type="entry name" value="Ankyrin repeat-containing domain"/>
    <property type="match status" value="2"/>
</dbReference>
<dbReference type="OrthoDB" id="1577640at2759"/>
<keyword evidence="6 12" id="KW-0040">ANK repeat</keyword>
<comment type="similarity">
    <text evidence="9">Belongs to the cationic peptide 01 (latrotoxin) family. 03 (alpha-latrotoxin) subfamily.</text>
</comment>
<dbReference type="VEuPathDB" id="VectorBase:LDEU009519"/>
<keyword evidence="5" id="KW-0528">Neurotoxin</keyword>
<evidence type="ECO:0000256" key="12">
    <source>
        <dbReference type="PROSITE-ProRule" id="PRU00023"/>
    </source>
</evidence>
<keyword evidence="8" id="KW-1053">Target membrane</keyword>
<dbReference type="EMBL" id="NCKV01008550">
    <property type="protein sequence ID" value="RWS22521.1"/>
    <property type="molecule type" value="Genomic_DNA"/>
</dbReference>
<keyword evidence="5" id="KW-0800">Toxin</keyword>
<evidence type="ECO:0000256" key="5">
    <source>
        <dbReference type="ARBA" id="ARBA00023028"/>
    </source>
</evidence>
<dbReference type="InterPro" id="IPR002110">
    <property type="entry name" value="Ankyrin_rpt"/>
</dbReference>
<evidence type="ECO:0000313" key="14">
    <source>
        <dbReference type="Proteomes" id="UP000288716"/>
    </source>
</evidence>
<dbReference type="PANTHER" id="PTHR24198">
    <property type="entry name" value="ANKYRIN REPEAT AND PROTEIN KINASE DOMAIN-CONTAINING PROTEIN"/>
    <property type="match status" value="1"/>
</dbReference>
<keyword evidence="3" id="KW-1052">Target cell membrane</keyword>
<dbReference type="InterPro" id="IPR036770">
    <property type="entry name" value="Ankyrin_rpt-contain_sf"/>
</dbReference>
<dbReference type="PROSITE" id="PS50297">
    <property type="entry name" value="ANK_REP_REGION"/>
    <property type="match status" value="1"/>
</dbReference>
<evidence type="ECO:0000256" key="10">
    <source>
        <dbReference type="ARBA" id="ARBA00049715"/>
    </source>
</evidence>